<dbReference type="Gene3D" id="3.30.590.20">
    <property type="match status" value="1"/>
</dbReference>
<organism evidence="6 7">
    <name type="scientific">Cryobacterium arcticum</name>
    <dbReference type="NCBI Taxonomy" id="670052"/>
    <lineage>
        <taxon>Bacteria</taxon>
        <taxon>Bacillati</taxon>
        <taxon>Actinomycetota</taxon>
        <taxon>Actinomycetes</taxon>
        <taxon>Micrococcales</taxon>
        <taxon>Microbacteriaceae</taxon>
        <taxon>Cryobacterium</taxon>
    </lineage>
</organism>
<dbReference type="InterPro" id="IPR011793">
    <property type="entry name" value="YbdK"/>
</dbReference>
<accession>A0A1B1BP85</accession>
<dbReference type="KEGG" id="cart:PA27867_3540"/>
<dbReference type="STRING" id="670052.PA27867_3540"/>
<dbReference type="NCBIfam" id="TIGR02050">
    <property type="entry name" value="gshA_cyan_rel"/>
    <property type="match status" value="1"/>
</dbReference>
<comment type="function">
    <text evidence="5">ATP-dependent carboxylate-amine ligase which exhibits weak glutamate--cysteine ligase activity.</text>
</comment>
<sequence>MTTFGVEEEYFLIDPHTLRPVGAADAVLDELSSETTATGLVTHEFLTSQVERATPVFTGLDEAEADLARFRGRLTSAARSHGVLAVATGTPFDAEAVTAVTRSSRYQQIRAGLGDIVRDHQICATHVHVGVPDREAGVQALNHVRVWLPTLMAISGNSPFWRGRDTGFESWRAVIMRRWATTGCPPAFTDAADYDRRIGRLVGVAGTVDTATVAWYARLSERYPTLEVRVADAQIDPASTALLAALVRGLVVTGLADADRGAPPPELEPELLDASLFHASRDGIGGRLLHPVTRELAPARTVVDGLLHQVDDALTIAGDRLRVAALLDRLWVTGTGAQAQRHALQSDGLAGLRGLYDPARA</sequence>
<evidence type="ECO:0000313" key="7">
    <source>
        <dbReference type="Proteomes" id="UP000092582"/>
    </source>
</evidence>
<reference evidence="6 7" key="1">
    <citation type="submission" date="2016-06" db="EMBL/GenBank/DDBJ databases">
        <title>Genome sequencing of Cryobacterium arcticum PAMC 27867.</title>
        <authorList>
            <person name="Lee J."/>
            <person name="Kim O.-S."/>
        </authorList>
    </citation>
    <scope>NUCLEOTIDE SEQUENCE [LARGE SCALE GENOMIC DNA]</scope>
    <source>
        <strain evidence="6 7">PAMC 27867</strain>
    </source>
</reference>
<gene>
    <name evidence="6" type="ORF">PA27867_3540</name>
</gene>
<keyword evidence="2 5" id="KW-0547">Nucleotide-binding</keyword>
<dbReference type="InterPro" id="IPR006336">
    <property type="entry name" value="GCS2"/>
</dbReference>
<dbReference type="AlphaFoldDB" id="A0A1B1BP85"/>
<dbReference type="OrthoDB" id="9769628at2"/>
<dbReference type="NCBIfam" id="NF010041">
    <property type="entry name" value="PRK13517.1-1"/>
    <property type="match status" value="1"/>
</dbReference>
<evidence type="ECO:0000256" key="2">
    <source>
        <dbReference type="ARBA" id="ARBA00022741"/>
    </source>
</evidence>
<evidence type="ECO:0000313" key="6">
    <source>
        <dbReference type="EMBL" id="ANP74462.1"/>
    </source>
</evidence>
<proteinExistence type="inferred from homology"/>
<dbReference type="PANTHER" id="PTHR36510:SF1">
    <property type="entry name" value="GLUTAMATE--CYSTEINE LIGASE 2-RELATED"/>
    <property type="match status" value="1"/>
</dbReference>
<evidence type="ECO:0000256" key="5">
    <source>
        <dbReference type="HAMAP-Rule" id="MF_01609"/>
    </source>
</evidence>
<dbReference type="GO" id="GO:0042398">
    <property type="term" value="P:modified amino acid biosynthetic process"/>
    <property type="evidence" value="ECO:0007669"/>
    <property type="project" value="InterPro"/>
</dbReference>
<dbReference type="HAMAP" id="MF_01609">
    <property type="entry name" value="Glu_cys_ligase_2"/>
    <property type="match status" value="1"/>
</dbReference>
<name>A0A1B1BP85_9MICO</name>
<dbReference type="InterPro" id="IPR050141">
    <property type="entry name" value="GCL_type2/YbdK_subfam"/>
</dbReference>
<dbReference type="SUPFAM" id="SSF55931">
    <property type="entry name" value="Glutamine synthetase/guanido kinase"/>
    <property type="match status" value="1"/>
</dbReference>
<comment type="similarity">
    <text evidence="5">Belongs to the glutamate--cysteine ligase type 2 family. YbdK subfamily.</text>
</comment>
<evidence type="ECO:0000256" key="3">
    <source>
        <dbReference type="ARBA" id="ARBA00022840"/>
    </source>
</evidence>
<dbReference type="Proteomes" id="UP000092582">
    <property type="component" value="Chromosome 1"/>
</dbReference>
<evidence type="ECO:0000256" key="1">
    <source>
        <dbReference type="ARBA" id="ARBA00022598"/>
    </source>
</evidence>
<dbReference type="EC" id="6.3.2.2" evidence="5"/>
<dbReference type="GO" id="GO:0004357">
    <property type="term" value="F:glutamate-cysteine ligase activity"/>
    <property type="evidence" value="ECO:0007669"/>
    <property type="project" value="UniProtKB-EC"/>
</dbReference>
<keyword evidence="1 5" id="KW-0436">Ligase</keyword>
<protein>
    <recommendedName>
        <fullName evidence="5">Putative glutamate--cysteine ligase 2</fullName>
        <ecNumber evidence="5">6.3.2.2</ecNumber>
    </recommendedName>
    <alternativeName>
        <fullName evidence="5">Gamma-glutamylcysteine synthetase 2</fullName>
        <shortName evidence="5">GCS 2</shortName>
        <shortName evidence="5">Gamma-GCS 2</shortName>
    </alternativeName>
</protein>
<dbReference type="GO" id="GO:0005524">
    <property type="term" value="F:ATP binding"/>
    <property type="evidence" value="ECO:0007669"/>
    <property type="project" value="UniProtKB-KW"/>
</dbReference>
<evidence type="ECO:0000256" key="4">
    <source>
        <dbReference type="ARBA" id="ARBA00048819"/>
    </source>
</evidence>
<dbReference type="InterPro" id="IPR014746">
    <property type="entry name" value="Gln_synth/guanido_kin_cat_dom"/>
</dbReference>
<keyword evidence="7" id="KW-1185">Reference proteome</keyword>
<dbReference type="PANTHER" id="PTHR36510">
    <property type="entry name" value="GLUTAMATE--CYSTEINE LIGASE 2-RELATED"/>
    <property type="match status" value="1"/>
</dbReference>
<dbReference type="RefSeq" id="WP_066598390.1">
    <property type="nucleotide sequence ID" value="NZ_CP016282.1"/>
</dbReference>
<dbReference type="EMBL" id="CP016282">
    <property type="protein sequence ID" value="ANP74462.1"/>
    <property type="molecule type" value="Genomic_DNA"/>
</dbReference>
<keyword evidence="3 5" id="KW-0067">ATP-binding</keyword>
<dbReference type="Pfam" id="PF04107">
    <property type="entry name" value="GCS2"/>
    <property type="match status" value="1"/>
</dbReference>
<comment type="catalytic activity">
    <reaction evidence="4 5">
        <text>L-cysteine + L-glutamate + ATP = gamma-L-glutamyl-L-cysteine + ADP + phosphate + H(+)</text>
        <dbReference type="Rhea" id="RHEA:13285"/>
        <dbReference type="ChEBI" id="CHEBI:15378"/>
        <dbReference type="ChEBI" id="CHEBI:29985"/>
        <dbReference type="ChEBI" id="CHEBI:30616"/>
        <dbReference type="ChEBI" id="CHEBI:35235"/>
        <dbReference type="ChEBI" id="CHEBI:43474"/>
        <dbReference type="ChEBI" id="CHEBI:58173"/>
        <dbReference type="ChEBI" id="CHEBI:456216"/>
        <dbReference type="EC" id="6.3.2.2"/>
    </reaction>
</comment>